<dbReference type="Proteomes" id="UP000438182">
    <property type="component" value="Unassembled WGS sequence"/>
</dbReference>
<keyword evidence="3" id="KW-1185">Reference proteome</keyword>
<dbReference type="AlphaFoldDB" id="A0A6I4P3E6"/>
<evidence type="ECO:0000259" key="1">
    <source>
        <dbReference type="Pfam" id="PF13625"/>
    </source>
</evidence>
<sequence>MSGVLRATAPLIMLVLAAHLDALPPEALLDGLRLRRFEAIHPVHDVFDLAEALLSADAIDTALESLQRPTIAVLAVLGAAALDAEGGADRAVDDATVRERLVEAGAGDFLLDRLDLELERLRTEFLVIRRPGETASEVPVLLANRLAQRFGNDLPDIPELVAAPSPVPVGTDGDGEAAAREHHAAEIAYATVSQLAELVSGIAAQPARELAKGGLALPDVKRLGEAAGVELERVAPLAAIASKSGLIVREGQEWFETPAGAEWLLDPSGRRWRLLAEVWRAGIAEELLMLAARRGDAVTADAILEDARWFYPAGRKRLIDIAEAAMAEAEVLGVTVDGVPSRAGHLLLAGSVDGAAETMAELFPTQVDQVYVQHDLSIVSPGPLEPAVDAGLRAFADVEGRDLATSYRVTAASVNRALASGRTADSIREFLERVSRTGIPQPLAYLIDESAAKFGSIRVGPAPEIELPAKTVVHADDAQVIATLQVDQALTPVGLIPAGEGRLTSRFAPEIVFWALADAKYPVAAEDAAGEVVRLRRERQATPTTSIPTVDPLIALVDRVRAASGSADEAGWLARQLETAARAKETLTVSVKMPGGIVADYLLAPASVANGRLRARDQKADIERTLPLSAIAGIAPAP</sequence>
<proteinExistence type="predicted"/>
<dbReference type="EMBL" id="WSTA01000011">
    <property type="protein sequence ID" value="MWB97744.1"/>
    <property type="molecule type" value="Genomic_DNA"/>
</dbReference>
<accession>A0A6I4P3E6</accession>
<protein>
    <recommendedName>
        <fullName evidence="1">Helicase XPB/Ssl2 N-terminal domain-containing protein</fullName>
    </recommendedName>
</protein>
<reference evidence="2 3" key="1">
    <citation type="submission" date="2019-12" db="EMBL/GenBank/DDBJ databases">
        <authorList>
            <person name="Kim Y.S."/>
        </authorList>
    </citation>
    <scope>NUCLEOTIDE SEQUENCE [LARGE SCALE GENOMIC DNA]</scope>
    <source>
        <strain evidence="2 3">MMS17-SY077</strain>
    </source>
</reference>
<organism evidence="2 3">
    <name type="scientific">Agromyces seonyuensis</name>
    <dbReference type="NCBI Taxonomy" id="2662446"/>
    <lineage>
        <taxon>Bacteria</taxon>
        <taxon>Bacillati</taxon>
        <taxon>Actinomycetota</taxon>
        <taxon>Actinomycetes</taxon>
        <taxon>Micrococcales</taxon>
        <taxon>Microbacteriaceae</taxon>
        <taxon>Agromyces</taxon>
    </lineage>
</organism>
<dbReference type="Pfam" id="PF13625">
    <property type="entry name" value="Helicase_C_3"/>
    <property type="match status" value="1"/>
</dbReference>
<comment type="caution">
    <text evidence="2">The sequence shown here is derived from an EMBL/GenBank/DDBJ whole genome shotgun (WGS) entry which is preliminary data.</text>
</comment>
<evidence type="ECO:0000313" key="2">
    <source>
        <dbReference type="EMBL" id="MWB97744.1"/>
    </source>
</evidence>
<evidence type="ECO:0000313" key="3">
    <source>
        <dbReference type="Proteomes" id="UP000438182"/>
    </source>
</evidence>
<feature type="domain" description="Helicase XPB/Ssl2 N-terminal" evidence="1">
    <location>
        <begin position="370"/>
        <end position="495"/>
    </location>
</feature>
<name>A0A6I4P3E6_9MICO</name>
<gene>
    <name evidence="2" type="ORF">GB864_04150</name>
</gene>
<dbReference type="InterPro" id="IPR032830">
    <property type="entry name" value="XPB/Ssl2_N"/>
</dbReference>